<keyword evidence="4" id="KW-1185">Reference proteome</keyword>
<dbReference type="PANTHER" id="PTHR42879:SF2">
    <property type="entry name" value="3-OXOACYL-[ACYL-CARRIER-PROTEIN] REDUCTASE FABG"/>
    <property type="match status" value="1"/>
</dbReference>
<name>A0A4S8FF81_9BURK</name>
<protein>
    <submittedName>
        <fullName evidence="3">SDR family oxidoreductase</fullName>
    </submittedName>
</protein>
<dbReference type="PRINTS" id="PR00081">
    <property type="entry name" value="GDHRDH"/>
</dbReference>
<dbReference type="PROSITE" id="PS00061">
    <property type="entry name" value="ADH_SHORT"/>
    <property type="match status" value="1"/>
</dbReference>
<dbReference type="InterPro" id="IPR036291">
    <property type="entry name" value="NAD(P)-bd_dom_sf"/>
</dbReference>
<dbReference type="SUPFAM" id="SSF51735">
    <property type="entry name" value="NAD(P)-binding Rossmann-fold domains"/>
    <property type="match status" value="1"/>
</dbReference>
<evidence type="ECO:0000313" key="4">
    <source>
        <dbReference type="Proteomes" id="UP000308917"/>
    </source>
</evidence>
<dbReference type="CDD" id="cd05233">
    <property type="entry name" value="SDR_c"/>
    <property type="match status" value="1"/>
</dbReference>
<gene>
    <name evidence="3" type="ORF">E9531_03855</name>
</gene>
<dbReference type="InterPro" id="IPR002347">
    <property type="entry name" value="SDR_fam"/>
</dbReference>
<dbReference type="AlphaFoldDB" id="A0A4S8FF81"/>
<dbReference type="Pfam" id="PF13561">
    <property type="entry name" value="adh_short_C2"/>
    <property type="match status" value="1"/>
</dbReference>
<evidence type="ECO:0000313" key="3">
    <source>
        <dbReference type="EMBL" id="THU04532.1"/>
    </source>
</evidence>
<evidence type="ECO:0000256" key="1">
    <source>
        <dbReference type="ARBA" id="ARBA00006484"/>
    </source>
</evidence>
<dbReference type="PANTHER" id="PTHR42879">
    <property type="entry name" value="3-OXOACYL-(ACYL-CARRIER-PROTEIN) REDUCTASE"/>
    <property type="match status" value="1"/>
</dbReference>
<comment type="similarity">
    <text evidence="1">Belongs to the short-chain dehydrogenases/reductases (SDR) family.</text>
</comment>
<evidence type="ECO:0000256" key="2">
    <source>
        <dbReference type="ARBA" id="ARBA00023002"/>
    </source>
</evidence>
<reference evidence="3 4" key="1">
    <citation type="journal article" date="2015" name="Antonie Van Leeuwenhoek">
        <title>Lampropedia puyangensis sp. nov., isolated from symptomatic bark of Populus ? euramericana canker and emended description of Lampropedia hyalina (Ehrenberg 1832) Lee et al. 2004.</title>
        <authorList>
            <person name="Li Y."/>
            <person name="Wang T."/>
            <person name="Piao C.G."/>
            <person name="Wang L.F."/>
            <person name="Tian G.Z."/>
            <person name="Zhu T.H."/>
            <person name="Guo M.W."/>
        </authorList>
    </citation>
    <scope>NUCLEOTIDE SEQUENCE [LARGE SCALE GENOMIC DNA]</scope>
    <source>
        <strain evidence="3 4">2-bin</strain>
    </source>
</reference>
<dbReference type="Gene3D" id="3.40.50.720">
    <property type="entry name" value="NAD(P)-binding Rossmann-like Domain"/>
    <property type="match status" value="1"/>
</dbReference>
<proteinExistence type="inferred from homology"/>
<dbReference type="OrthoDB" id="8665216at2"/>
<keyword evidence="2" id="KW-0560">Oxidoreductase</keyword>
<dbReference type="FunFam" id="3.40.50.720:FF:000173">
    <property type="entry name" value="3-oxoacyl-[acyl-carrier protein] reductase"/>
    <property type="match status" value="1"/>
</dbReference>
<dbReference type="GO" id="GO:0016491">
    <property type="term" value="F:oxidoreductase activity"/>
    <property type="evidence" value="ECO:0007669"/>
    <property type="project" value="UniProtKB-KW"/>
</dbReference>
<dbReference type="InterPro" id="IPR050259">
    <property type="entry name" value="SDR"/>
</dbReference>
<dbReference type="EMBL" id="STFG01000002">
    <property type="protein sequence ID" value="THU04532.1"/>
    <property type="molecule type" value="Genomic_DNA"/>
</dbReference>
<comment type="caution">
    <text evidence="3">The sequence shown here is derived from an EMBL/GenBank/DDBJ whole genome shotgun (WGS) entry which is preliminary data.</text>
</comment>
<accession>A0A4S8FF81</accession>
<dbReference type="GO" id="GO:0032787">
    <property type="term" value="P:monocarboxylic acid metabolic process"/>
    <property type="evidence" value="ECO:0007669"/>
    <property type="project" value="UniProtKB-ARBA"/>
</dbReference>
<dbReference type="Proteomes" id="UP000308917">
    <property type="component" value="Unassembled WGS sequence"/>
</dbReference>
<dbReference type="RefSeq" id="WP_136572428.1">
    <property type="nucleotide sequence ID" value="NZ_STFG01000002.1"/>
</dbReference>
<dbReference type="PRINTS" id="PR00080">
    <property type="entry name" value="SDRFAMILY"/>
</dbReference>
<dbReference type="InterPro" id="IPR020904">
    <property type="entry name" value="Sc_DH/Rdtase_CS"/>
</dbReference>
<organism evidence="3 4">
    <name type="scientific">Lampropedia puyangensis</name>
    <dbReference type="NCBI Taxonomy" id="1330072"/>
    <lineage>
        <taxon>Bacteria</taxon>
        <taxon>Pseudomonadati</taxon>
        <taxon>Pseudomonadota</taxon>
        <taxon>Betaproteobacteria</taxon>
        <taxon>Burkholderiales</taxon>
        <taxon>Comamonadaceae</taxon>
        <taxon>Lampropedia</taxon>
    </lineage>
</organism>
<sequence>MTKLQATVITGASAGIGKAIAERLIAQGKQVVNIDYALPNWSHPQVLSLQADLTCAEQTAAAAEQAKQAFDITALVNNAGATRPGTIETASLDDLEHVVGLHLRASMQLVQSFLPTLKACGHGRVVNMASRAALGKVNRLVYATTKAGLIGMTRTLAMELGADGITVNAIAPGPIATELFLKSNPADAPATKKILESVVVGRIGTPDDVAQAVTFFLAPECGFVTGQTLYVCGGATLGLAPS</sequence>